<name>A0AAV5W7G5_9BILA</name>
<comment type="caution">
    <text evidence="2">The sequence shown here is derived from an EMBL/GenBank/DDBJ whole genome shotgun (WGS) entry which is preliminary data.</text>
</comment>
<feature type="non-terminal residue" evidence="2">
    <location>
        <position position="81"/>
    </location>
</feature>
<feature type="transmembrane region" description="Helical" evidence="1">
    <location>
        <begin position="6"/>
        <end position="26"/>
    </location>
</feature>
<organism evidence="2 3">
    <name type="scientific">Pristionchus fissidentatus</name>
    <dbReference type="NCBI Taxonomy" id="1538716"/>
    <lineage>
        <taxon>Eukaryota</taxon>
        <taxon>Metazoa</taxon>
        <taxon>Ecdysozoa</taxon>
        <taxon>Nematoda</taxon>
        <taxon>Chromadorea</taxon>
        <taxon>Rhabditida</taxon>
        <taxon>Rhabditina</taxon>
        <taxon>Diplogasteromorpha</taxon>
        <taxon>Diplogasteroidea</taxon>
        <taxon>Neodiplogasteridae</taxon>
        <taxon>Pristionchus</taxon>
    </lineage>
</organism>
<evidence type="ECO:0000256" key="1">
    <source>
        <dbReference type="SAM" id="Phobius"/>
    </source>
</evidence>
<keyword evidence="1" id="KW-0472">Membrane</keyword>
<keyword evidence="1" id="KW-1133">Transmembrane helix</keyword>
<protein>
    <recommendedName>
        <fullName evidence="4">G protein-coupled receptor</fullName>
    </recommendedName>
</protein>
<feature type="non-terminal residue" evidence="2">
    <location>
        <position position="1"/>
    </location>
</feature>
<dbReference type="EMBL" id="BTSY01000005">
    <property type="protein sequence ID" value="GMT27772.1"/>
    <property type="molecule type" value="Genomic_DNA"/>
</dbReference>
<keyword evidence="3" id="KW-1185">Reference proteome</keyword>
<evidence type="ECO:0000313" key="2">
    <source>
        <dbReference type="EMBL" id="GMT27772.1"/>
    </source>
</evidence>
<reference evidence="2" key="1">
    <citation type="submission" date="2023-10" db="EMBL/GenBank/DDBJ databases">
        <title>Genome assembly of Pristionchus species.</title>
        <authorList>
            <person name="Yoshida K."/>
            <person name="Sommer R.J."/>
        </authorList>
    </citation>
    <scope>NUCLEOTIDE SEQUENCE</scope>
    <source>
        <strain evidence="2">RS5133</strain>
    </source>
</reference>
<evidence type="ECO:0000313" key="3">
    <source>
        <dbReference type="Proteomes" id="UP001432322"/>
    </source>
</evidence>
<sequence length="81" mass="9700">RSHFYTMILAQSLPCILLFLYLELILRPRKYGFYQMFEPQIHSSTAQWVYFGHQFLRSVVILSFVPFGANRLIAVRNPERY</sequence>
<accession>A0AAV5W7G5</accession>
<proteinExistence type="predicted"/>
<evidence type="ECO:0008006" key="4">
    <source>
        <dbReference type="Google" id="ProtNLM"/>
    </source>
</evidence>
<keyword evidence="1" id="KW-0812">Transmembrane</keyword>
<dbReference type="AlphaFoldDB" id="A0AAV5W7G5"/>
<dbReference type="Proteomes" id="UP001432322">
    <property type="component" value="Unassembled WGS sequence"/>
</dbReference>
<gene>
    <name evidence="2" type="ORF">PFISCL1PPCAC_19069</name>
</gene>